<reference evidence="4 5" key="1">
    <citation type="journal article" date="2019" name="Int. J. Syst. Evol. Microbiol.">
        <title>The Global Catalogue of Microorganisms (GCM) 10K type strain sequencing project: providing services to taxonomists for standard genome sequencing and annotation.</title>
        <authorList>
            <consortium name="The Broad Institute Genomics Platform"/>
            <consortium name="The Broad Institute Genome Sequencing Center for Infectious Disease"/>
            <person name="Wu L."/>
            <person name="Ma J."/>
        </authorList>
    </citation>
    <scope>NUCLEOTIDE SEQUENCE [LARGE SCALE GENOMIC DNA]</scope>
    <source>
        <strain evidence="4 5">JCM 15089</strain>
    </source>
</reference>
<keyword evidence="2" id="KW-0963">Cytoplasm</keyword>
<dbReference type="Pfam" id="PF02033">
    <property type="entry name" value="RBFA"/>
    <property type="match status" value="1"/>
</dbReference>
<dbReference type="EMBL" id="BAAADD010000009">
    <property type="protein sequence ID" value="GAA0581266.1"/>
    <property type="molecule type" value="Genomic_DNA"/>
</dbReference>
<accession>A0ABN1F3A0</accession>
<dbReference type="InterPro" id="IPR015946">
    <property type="entry name" value="KH_dom-like_a/b"/>
</dbReference>
<dbReference type="Gene3D" id="3.30.300.20">
    <property type="match status" value="1"/>
</dbReference>
<name>A0ABN1F3A0_9PROT</name>
<dbReference type="SUPFAM" id="SSF89919">
    <property type="entry name" value="Ribosome-binding factor A, RbfA"/>
    <property type="match status" value="1"/>
</dbReference>
<dbReference type="PROSITE" id="PS01319">
    <property type="entry name" value="RBFA"/>
    <property type="match status" value="1"/>
</dbReference>
<feature type="region of interest" description="Disordered" evidence="3">
    <location>
        <begin position="1"/>
        <end position="20"/>
    </location>
</feature>
<evidence type="ECO:0000256" key="2">
    <source>
        <dbReference type="HAMAP-Rule" id="MF_00003"/>
    </source>
</evidence>
<comment type="caution">
    <text evidence="4">The sequence shown here is derived from an EMBL/GenBank/DDBJ whole genome shotgun (WGS) entry which is preliminary data.</text>
</comment>
<protein>
    <recommendedName>
        <fullName evidence="2">Ribosome-binding factor A</fullName>
    </recommendedName>
</protein>
<evidence type="ECO:0000256" key="1">
    <source>
        <dbReference type="ARBA" id="ARBA00022517"/>
    </source>
</evidence>
<dbReference type="RefSeq" id="WP_166935012.1">
    <property type="nucleotide sequence ID" value="NZ_BAAADD010000009.1"/>
</dbReference>
<keyword evidence="1 2" id="KW-0690">Ribosome biogenesis</keyword>
<dbReference type="HAMAP" id="MF_00003">
    <property type="entry name" value="RbfA"/>
    <property type="match status" value="1"/>
</dbReference>
<feature type="region of interest" description="Disordered" evidence="3">
    <location>
        <begin position="132"/>
        <end position="159"/>
    </location>
</feature>
<dbReference type="NCBIfam" id="NF001802">
    <property type="entry name" value="PRK00521.2-5"/>
    <property type="match status" value="1"/>
</dbReference>
<dbReference type="NCBIfam" id="TIGR00082">
    <property type="entry name" value="rbfA"/>
    <property type="match status" value="1"/>
</dbReference>
<gene>
    <name evidence="2 4" type="primary">rbfA</name>
    <name evidence="4" type="ORF">GCM10008942_32650</name>
</gene>
<evidence type="ECO:0000313" key="4">
    <source>
        <dbReference type="EMBL" id="GAA0581266.1"/>
    </source>
</evidence>
<comment type="similarity">
    <text evidence="2">Belongs to the RbfA family.</text>
</comment>
<comment type="subunit">
    <text evidence="2">Monomer. Binds 30S ribosomal subunits, but not 50S ribosomal subunits or 70S ribosomes.</text>
</comment>
<dbReference type="PANTHER" id="PTHR33515">
    <property type="entry name" value="RIBOSOME-BINDING FACTOR A, CHLOROPLASTIC-RELATED"/>
    <property type="match status" value="1"/>
</dbReference>
<keyword evidence="5" id="KW-1185">Reference proteome</keyword>
<evidence type="ECO:0000256" key="3">
    <source>
        <dbReference type="SAM" id="MobiDB-lite"/>
    </source>
</evidence>
<evidence type="ECO:0000313" key="5">
    <source>
        <dbReference type="Proteomes" id="UP001499951"/>
    </source>
</evidence>
<feature type="compositionally biased region" description="Basic residues" evidence="3">
    <location>
        <begin position="1"/>
        <end position="10"/>
    </location>
</feature>
<comment type="function">
    <text evidence="2">One of several proteins that assist in the late maturation steps of the functional core of the 30S ribosomal subunit. Associates with free 30S ribosomal subunits (but not with 30S subunits that are part of 70S ribosomes or polysomes). Required for efficient processing of 16S rRNA. May interact with the 5'-terminal helix region of 16S rRNA.</text>
</comment>
<dbReference type="InterPro" id="IPR023799">
    <property type="entry name" value="RbfA_dom_sf"/>
</dbReference>
<dbReference type="InterPro" id="IPR000238">
    <property type="entry name" value="RbfA"/>
</dbReference>
<dbReference type="PANTHER" id="PTHR33515:SF1">
    <property type="entry name" value="RIBOSOME-BINDING FACTOR A, CHLOROPLASTIC-RELATED"/>
    <property type="match status" value="1"/>
</dbReference>
<dbReference type="Proteomes" id="UP001499951">
    <property type="component" value="Unassembled WGS sequence"/>
</dbReference>
<feature type="compositionally biased region" description="Basic and acidic residues" evidence="3">
    <location>
        <begin position="148"/>
        <end position="159"/>
    </location>
</feature>
<proteinExistence type="inferred from homology"/>
<dbReference type="InterPro" id="IPR020053">
    <property type="entry name" value="Ribosome-bd_factorA_CS"/>
</dbReference>
<comment type="subcellular location">
    <subcellularLocation>
        <location evidence="2">Cytoplasm</location>
    </subcellularLocation>
</comment>
<organism evidence="4 5">
    <name type="scientific">Rhizomicrobium electricum</name>
    <dbReference type="NCBI Taxonomy" id="480070"/>
    <lineage>
        <taxon>Bacteria</taxon>
        <taxon>Pseudomonadati</taxon>
        <taxon>Pseudomonadota</taxon>
        <taxon>Alphaproteobacteria</taxon>
        <taxon>Micropepsales</taxon>
        <taxon>Micropepsaceae</taxon>
        <taxon>Rhizomicrobium</taxon>
    </lineage>
</organism>
<sequence>MPRPRSRGHSARSDLGPTQRQLRVGEMLRHALATILFRGDIRDPDLAGVSVTITQVLPSGDMRHATVYCEPLGGKDADKIIKALNRNKAYLRGQMGHMIDLKFTPDLRFVEDKSFAEAEKIEILLKSERVQQDLAKNDGDDPDSSDEGQGKEDGPTQEG</sequence>